<dbReference type="GO" id="GO:0005769">
    <property type="term" value="C:early endosome"/>
    <property type="evidence" value="ECO:0007669"/>
    <property type="project" value="TreeGrafter"/>
</dbReference>
<dbReference type="GO" id="GO:0035091">
    <property type="term" value="F:phosphatidylinositol binding"/>
    <property type="evidence" value="ECO:0007669"/>
    <property type="project" value="InterPro"/>
</dbReference>
<accession>A0A915KII4</accession>
<name>A0A915KII4_ROMCU</name>
<protein>
    <submittedName>
        <fullName evidence="3">PX domain-containing protein</fullName>
    </submittedName>
</protein>
<keyword evidence="2" id="KW-1185">Reference proteome</keyword>
<dbReference type="SMART" id="SM00312">
    <property type="entry name" value="PX"/>
    <property type="match status" value="1"/>
</dbReference>
<dbReference type="Gene3D" id="3.30.1520.10">
    <property type="entry name" value="Phox-like domain"/>
    <property type="match status" value="1"/>
</dbReference>
<dbReference type="InterPro" id="IPR044926">
    <property type="entry name" value="RGS_subdomain_2"/>
</dbReference>
<dbReference type="InterPro" id="IPR016137">
    <property type="entry name" value="RGS"/>
</dbReference>
<evidence type="ECO:0000259" key="1">
    <source>
        <dbReference type="PROSITE" id="PS50195"/>
    </source>
</evidence>
<dbReference type="InterPro" id="IPR036305">
    <property type="entry name" value="RGS_sf"/>
</dbReference>
<dbReference type="InterPro" id="IPR036871">
    <property type="entry name" value="PX_dom_sf"/>
</dbReference>
<dbReference type="PANTHER" id="PTHR22775">
    <property type="entry name" value="SORTING NEXIN"/>
    <property type="match status" value="1"/>
</dbReference>
<dbReference type="Pfam" id="PF00615">
    <property type="entry name" value="RGS"/>
    <property type="match status" value="1"/>
</dbReference>
<sequence>FLSENGGDAYIGLYLNLSSFNSATAQNKSSEVQDSAGYRAFVENMRETALNIYELYLSGQISDKAKFDKSLVERTLNNVNSSENIASWFEELQAKLFNILLTDSKFYPAFKKSETYLKLLTEIRLASQLDTGRGVDLETEATFMAEDALDSVSLRSVDSIGDVHSEIIDTNSKVDSVECQAEYTANIDTVALGNEGFALYNITANRHNDKGEILATWNIVRRYSDFYSLHNFVQQKFPALRILSFPGKKAFNNLRRDLWEKRKKSLNNYLKILLLPATLQQNKGLEVALMDFLCSKEYSSDKSTIANRISSFVFDPIKFGVKSFGNAVISMPDRVVDNVVRVGDNLGKVTKSVLGVMSSESSGALDDDEVLPSLGGRVGAQLDAAESSNNIPIRILLLCMDEIFGLRKRNQWFRRRLVAFLHHLIHAAFGSSINRRIIDYSPDSYR</sequence>
<dbReference type="PANTHER" id="PTHR22775:SF3">
    <property type="entry name" value="SORTING NEXIN-13"/>
    <property type="match status" value="1"/>
</dbReference>
<organism evidence="2 3">
    <name type="scientific">Romanomermis culicivorax</name>
    <name type="common">Nematode worm</name>
    <dbReference type="NCBI Taxonomy" id="13658"/>
    <lineage>
        <taxon>Eukaryota</taxon>
        <taxon>Metazoa</taxon>
        <taxon>Ecdysozoa</taxon>
        <taxon>Nematoda</taxon>
        <taxon>Enoplea</taxon>
        <taxon>Dorylaimia</taxon>
        <taxon>Mermithida</taxon>
        <taxon>Mermithoidea</taxon>
        <taxon>Mermithidae</taxon>
        <taxon>Romanomermis</taxon>
    </lineage>
</organism>
<dbReference type="SUPFAM" id="SSF64268">
    <property type="entry name" value="PX domain"/>
    <property type="match status" value="1"/>
</dbReference>
<dbReference type="Pfam" id="PF00787">
    <property type="entry name" value="PX"/>
    <property type="match status" value="1"/>
</dbReference>
<evidence type="ECO:0000313" key="3">
    <source>
        <dbReference type="WBParaSite" id="nRc.2.0.1.t37704-RA"/>
    </source>
</evidence>
<feature type="domain" description="PX" evidence="1">
    <location>
        <begin position="178"/>
        <end position="300"/>
    </location>
</feature>
<dbReference type="SUPFAM" id="SSF48097">
    <property type="entry name" value="Regulator of G-protein signaling, RGS"/>
    <property type="match status" value="1"/>
</dbReference>
<dbReference type="Gene3D" id="1.10.167.10">
    <property type="entry name" value="Regulator of G-protein Signalling 4, domain 2"/>
    <property type="match status" value="1"/>
</dbReference>
<dbReference type="WBParaSite" id="nRc.2.0.1.t37704-RA">
    <property type="protein sequence ID" value="nRc.2.0.1.t37704-RA"/>
    <property type="gene ID" value="nRc.2.0.1.g37704"/>
</dbReference>
<dbReference type="PROSITE" id="PS50195">
    <property type="entry name" value="PX"/>
    <property type="match status" value="1"/>
</dbReference>
<dbReference type="Proteomes" id="UP000887565">
    <property type="component" value="Unplaced"/>
</dbReference>
<dbReference type="InterPro" id="IPR001683">
    <property type="entry name" value="PX_dom"/>
</dbReference>
<reference evidence="3" key="1">
    <citation type="submission" date="2022-11" db="UniProtKB">
        <authorList>
            <consortium name="WormBaseParasite"/>
        </authorList>
    </citation>
    <scope>IDENTIFICATION</scope>
</reference>
<proteinExistence type="predicted"/>
<dbReference type="AlphaFoldDB" id="A0A915KII4"/>
<evidence type="ECO:0000313" key="2">
    <source>
        <dbReference type="Proteomes" id="UP000887565"/>
    </source>
</evidence>